<keyword evidence="2" id="KW-1185">Reference proteome</keyword>
<evidence type="ECO:0000313" key="1">
    <source>
        <dbReference type="EnsemblPlants" id="AVESA.00010b.r2.3AG0418620.1.CDS"/>
    </source>
</evidence>
<reference evidence="1" key="2">
    <citation type="submission" date="2025-09" db="UniProtKB">
        <authorList>
            <consortium name="EnsemblPlants"/>
        </authorList>
    </citation>
    <scope>IDENTIFICATION</scope>
</reference>
<dbReference type="Proteomes" id="UP001732700">
    <property type="component" value="Chromosome 3A"/>
</dbReference>
<name>A0ACD5VCA5_AVESA</name>
<evidence type="ECO:0000313" key="2">
    <source>
        <dbReference type="Proteomes" id="UP001732700"/>
    </source>
</evidence>
<accession>A0ACD5VCA5</accession>
<dbReference type="EnsemblPlants" id="AVESA.00010b.r2.3AG0418620.1">
    <property type="protein sequence ID" value="AVESA.00010b.r2.3AG0418620.1.CDS"/>
    <property type="gene ID" value="AVESA.00010b.r2.3AG0418620"/>
</dbReference>
<reference evidence="1" key="1">
    <citation type="submission" date="2021-05" db="EMBL/GenBank/DDBJ databases">
        <authorList>
            <person name="Scholz U."/>
            <person name="Mascher M."/>
            <person name="Fiebig A."/>
        </authorList>
    </citation>
    <scope>NUCLEOTIDE SEQUENCE [LARGE SCALE GENOMIC DNA]</scope>
</reference>
<proteinExistence type="predicted"/>
<sequence>MPTRRRGRSSHGGGRCRLPVAVEPREVDETTKTCASGERTVLPGPSPPRADHDPYRNQPSRGSGSSGGRTGPGPAPSRPGAQPVPCHQDHVTSPPSTQHAVSYLDKLLGNTTLKESSVAATSSPILVRKPPDWYFTFYIRTGLLGSFHTYPTLDGPFKSLQEADDAIDRHLLNLTDPKMSKDSLDKLSIRERAVRKALYFPDGTRKKCLEPLDETLDEIDLLVRALVDQYNDDHSLLGDLALQLKDIQHEQFFFSEGDLYHHFNFTAKAKGVVDSFFAEVKCTRGEDEEMVAMCFSILRPNDDGCCYGCQNNGEVDMKHPNKADAYCHGLVHEYMPSLGGYHTERRDESVEAEEERLRYQFQCFDDPRFMAEHFPES</sequence>
<organism evidence="1 2">
    <name type="scientific">Avena sativa</name>
    <name type="common">Oat</name>
    <dbReference type="NCBI Taxonomy" id="4498"/>
    <lineage>
        <taxon>Eukaryota</taxon>
        <taxon>Viridiplantae</taxon>
        <taxon>Streptophyta</taxon>
        <taxon>Embryophyta</taxon>
        <taxon>Tracheophyta</taxon>
        <taxon>Spermatophyta</taxon>
        <taxon>Magnoliopsida</taxon>
        <taxon>Liliopsida</taxon>
        <taxon>Poales</taxon>
        <taxon>Poaceae</taxon>
        <taxon>BOP clade</taxon>
        <taxon>Pooideae</taxon>
        <taxon>Poodae</taxon>
        <taxon>Poeae</taxon>
        <taxon>Poeae Chloroplast Group 1 (Aveneae type)</taxon>
        <taxon>Aveninae</taxon>
        <taxon>Avena</taxon>
    </lineage>
</organism>
<protein>
    <submittedName>
        <fullName evidence="1">Uncharacterized protein</fullName>
    </submittedName>
</protein>